<dbReference type="SUPFAM" id="SSF51658">
    <property type="entry name" value="Xylose isomerase-like"/>
    <property type="match status" value="1"/>
</dbReference>
<dbReference type="InterPro" id="IPR036237">
    <property type="entry name" value="Xyl_isomerase-like_sf"/>
</dbReference>
<evidence type="ECO:0000313" key="3">
    <source>
        <dbReference type="Proteomes" id="UP000308528"/>
    </source>
</evidence>
<dbReference type="RefSeq" id="WP_136460388.1">
    <property type="nucleotide sequence ID" value="NZ_SRSF01000011.1"/>
</dbReference>
<gene>
    <name evidence="2" type="ORF">E4021_16000</name>
</gene>
<dbReference type="OrthoDB" id="9798407at2"/>
<organism evidence="2 3">
    <name type="scientific">Neolewinella litorea</name>
    <dbReference type="NCBI Taxonomy" id="2562452"/>
    <lineage>
        <taxon>Bacteria</taxon>
        <taxon>Pseudomonadati</taxon>
        <taxon>Bacteroidota</taxon>
        <taxon>Saprospiria</taxon>
        <taxon>Saprospirales</taxon>
        <taxon>Lewinellaceae</taxon>
        <taxon>Neolewinella</taxon>
    </lineage>
</organism>
<proteinExistence type="predicted"/>
<evidence type="ECO:0000259" key="1">
    <source>
        <dbReference type="Pfam" id="PF01261"/>
    </source>
</evidence>
<dbReference type="AlphaFoldDB" id="A0A4S4NHL3"/>
<dbReference type="EMBL" id="SRSF01000011">
    <property type="protein sequence ID" value="THH35590.1"/>
    <property type="molecule type" value="Genomic_DNA"/>
</dbReference>
<dbReference type="Gene3D" id="3.20.20.150">
    <property type="entry name" value="Divalent-metal-dependent TIM barrel enzymes"/>
    <property type="match status" value="1"/>
</dbReference>
<dbReference type="Pfam" id="PF01261">
    <property type="entry name" value="AP_endonuc_2"/>
    <property type="match status" value="1"/>
</dbReference>
<name>A0A4S4NHL3_9BACT</name>
<dbReference type="InterPro" id="IPR013022">
    <property type="entry name" value="Xyl_isomerase-like_TIM-brl"/>
</dbReference>
<evidence type="ECO:0000313" key="2">
    <source>
        <dbReference type="EMBL" id="THH35590.1"/>
    </source>
</evidence>
<keyword evidence="3" id="KW-1185">Reference proteome</keyword>
<dbReference type="Proteomes" id="UP000308528">
    <property type="component" value="Unassembled WGS sequence"/>
</dbReference>
<feature type="domain" description="Xylose isomerase-like TIM barrel" evidence="1">
    <location>
        <begin position="54"/>
        <end position="253"/>
    </location>
</feature>
<accession>A0A4S4NHL3</accession>
<comment type="caution">
    <text evidence="2">The sequence shown here is derived from an EMBL/GenBank/DDBJ whole genome shotgun (WGS) entry which is preliminary data.</text>
</comment>
<keyword evidence="2" id="KW-0413">Isomerase</keyword>
<dbReference type="PANTHER" id="PTHR12110:SF41">
    <property type="entry name" value="INOSOSE DEHYDRATASE"/>
    <property type="match status" value="1"/>
</dbReference>
<dbReference type="InterPro" id="IPR050312">
    <property type="entry name" value="IolE/XylAMocC-like"/>
</dbReference>
<dbReference type="GO" id="GO:0016853">
    <property type="term" value="F:isomerase activity"/>
    <property type="evidence" value="ECO:0007669"/>
    <property type="project" value="UniProtKB-KW"/>
</dbReference>
<protein>
    <submittedName>
        <fullName evidence="2">Sugar phosphate isomerase/epimerase</fullName>
    </submittedName>
</protein>
<dbReference type="PANTHER" id="PTHR12110">
    <property type="entry name" value="HYDROXYPYRUVATE ISOMERASE"/>
    <property type="match status" value="1"/>
</dbReference>
<sequence>MHRRTFITGLGLLGAGTLLSRTSHPPRPNPRFKMGLQLFSVNEDMTRDAADTLRRVGEMGYQDFEIYGFDADKGTFYGHPAPEFRQMLDDLGLTASSGHFGFSSLLDAGEDAMLRFVDQCIEGAHTLGLRYLTWPWMAPEQRTAATFRALPDLLNTIGERTKAAGLGFAYHNHGFEFEEYDGKTSYERILQETDPALVKLQMDMYWVMHAGRTTPQALVADQPGRFVMWHIKDMHKESRDYTELGNGSIDYAAALPDPVRSGLEFYYLEQGGNFTHSALRSAADSADYFRKHLLAHFS</sequence>
<reference evidence="2 3" key="1">
    <citation type="submission" date="2019-04" db="EMBL/GenBank/DDBJ databases">
        <title>Lewinella litorea sp. nov., isolated from a marine sand.</title>
        <authorList>
            <person name="Yoon J.-H."/>
        </authorList>
    </citation>
    <scope>NUCLEOTIDE SEQUENCE [LARGE SCALE GENOMIC DNA]</scope>
    <source>
        <strain evidence="2 3">HSMS-39</strain>
    </source>
</reference>